<dbReference type="GO" id="GO:0044281">
    <property type="term" value="P:small molecule metabolic process"/>
    <property type="evidence" value="ECO:0007669"/>
    <property type="project" value="UniProtKB-ARBA"/>
</dbReference>
<reference evidence="4" key="1">
    <citation type="submission" date="2018-06" db="EMBL/GenBank/DDBJ databases">
        <authorList>
            <person name="Zhirakovskaya E."/>
        </authorList>
    </citation>
    <scope>NUCLEOTIDE SEQUENCE</scope>
</reference>
<dbReference type="GO" id="GO:0016020">
    <property type="term" value="C:membrane"/>
    <property type="evidence" value="ECO:0007669"/>
    <property type="project" value="UniProtKB-SubCell"/>
</dbReference>
<dbReference type="GO" id="GO:0008690">
    <property type="term" value="F:3-deoxy-manno-octulosonate cytidylyltransferase activity"/>
    <property type="evidence" value="ECO:0007669"/>
    <property type="project" value="UniProtKB-EC"/>
</dbReference>
<sequence length="251" mass="28336">MKVLGIIPSRYASTRFPGKPLADICGKSMVQRVYEQANAAKDIERVVVATDDERIARHVKNFGGNVMLTDSNHANGTSRCLEVVKELEKQGHYFDVVINIQGDEPLIQPEQIRQLISLFQDKMTDIATLAHPIREMALLTNPNAVKVVTGVQKQALYFSRQALPFVRDEKPENWLGKSSFYKHLGLYAYRTAVLKKIVLLPPGKLEQTEKLEQLRWLENCFVVKVEITEYEGVGVDTPEDLAKLINKICNG</sequence>
<dbReference type="InterPro" id="IPR029044">
    <property type="entry name" value="Nucleotide-diphossugar_trans"/>
</dbReference>
<gene>
    <name evidence="4" type="ORF">MNBD_BACTEROID07-2079</name>
</gene>
<dbReference type="GO" id="GO:0005829">
    <property type="term" value="C:cytosol"/>
    <property type="evidence" value="ECO:0007669"/>
    <property type="project" value="TreeGrafter"/>
</dbReference>
<evidence type="ECO:0000256" key="2">
    <source>
        <dbReference type="ARBA" id="ARBA00022679"/>
    </source>
</evidence>
<keyword evidence="3 4" id="KW-0548">Nucleotidyltransferase</keyword>
<dbReference type="EMBL" id="UOET01000555">
    <property type="protein sequence ID" value="VAW30716.1"/>
    <property type="molecule type" value="Genomic_DNA"/>
</dbReference>
<dbReference type="AlphaFoldDB" id="A0A3B0VFD7"/>
<dbReference type="GO" id="GO:1901137">
    <property type="term" value="P:carbohydrate derivative biosynthetic process"/>
    <property type="evidence" value="ECO:0007669"/>
    <property type="project" value="UniProtKB-ARBA"/>
</dbReference>
<dbReference type="InterPro" id="IPR003329">
    <property type="entry name" value="Cytidylyl_trans"/>
</dbReference>
<proteinExistence type="inferred from homology"/>
<dbReference type="FunFam" id="3.90.550.10:FF:000011">
    <property type="entry name" value="3-deoxy-manno-octulosonate cytidylyltransferase"/>
    <property type="match status" value="1"/>
</dbReference>
<dbReference type="NCBIfam" id="TIGR00466">
    <property type="entry name" value="kdsB"/>
    <property type="match status" value="1"/>
</dbReference>
<dbReference type="Gene3D" id="3.90.550.10">
    <property type="entry name" value="Spore Coat Polysaccharide Biosynthesis Protein SpsA, Chain A"/>
    <property type="match status" value="1"/>
</dbReference>
<dbReference type="PANTHER" id="PTHR42866">
    <property type="entry name" value="3-DEOXY-MANNO-OCTULOSONATE CYTIDYLYLTRANSFERASE"/>
    <property type="match status" value="1"/>
</dbReference>
<dbReference type="InterPro" id="IPR004528">
    <property type="entry name" value="KdsB"/>
</dbReference>
<keyword evidence="2 4" id="KW-0808">Transferase</keyword>
<evidence type="ECO:0000256" key="1">
    <source>
        <dbReference type="ARBA" id="ARBA00004370"/>
    </source>
</evidence>
<dbReference type="NCBIfam" id="NF003952">
    <property type="entry name" value="PRK05450.1-5"/>
    <property type="match status" value="1"/>
</dbReference>
<dbReference type="Pfam" id="PF02348">
    <property type="entry name" value="CTP_transf_3"/>
    <property type="match status" value="1"/>
</dbReference>
<accession>A0A3B0VFD7</accession>
<dbReference type="SUPFAM" id="SSF53448">
    <property type="entry name" value="Nucleotide-diphospho-sugar transferases"/>
    <property type="match status" value="1"/>
</dbReference>
<dbReference type="NCBIfam" id="NF009905">
    <property type="entry name" value="PRK13368.1"/>
    <property type="match status" value="1"/>
</dbReference>
<organism evidence="4">
    <name type="scientific">hydrothermal vent metagenome</name>
    <dbReference type="NCBI Taxonomy" id="652676"/>
    <lineage>
        <taxon>unclassified sequences</taxon>
        <taxon>metagenomes</taxon>
        <taxon>ecological metagenomes</taxon>
    </lineage>
</organism>
<dbReference type="PANTHER" id="PTHR42866:SF2">
    <property type="entry name" value="3-DEOXY-MANNO-OCTULOSONATE CYTIDYLYLTRANSFERASE, MITOCHONDRIAL"/>
    <property type="match status" value="1"/>
</dbReference>
<dbReference type="NCBIfam" id="NF003950">
    <property type="entry name" value="PRK05450.1-3"/>
    <property type="match status" value="1"/>
</dbReference>
<evidence type="ECO:0000256" key="3">
    <source>
        <dbReference type="ARBA" id="ARBA00022695"/>
    </source>
</evidence>
<dbReference type="CDD" id="cd02517">
    <property type="entry name" value="CMP-KDO-Synthetase"/>
    <property type="match status" value="1"/>
</dbReference>
<comment type="subcellular location">
    <subcellularLocation>
        <location evidence="1">Membrane</location>
    </subcellularLocation>
</comment>
<dbReference type="HAMAP" id="MF_00057">
    <property type="entry name" value="KdsB"/>
    <property type="match status" value="1"/>
</dbReference>
<evidence type="ECO:0000313" key="4">
    <source>
        <dbReference type="EMBL" id="VAW30716.1"/>
    </source>
</evidence>
<name>A0A3B0VFD7_9ZZZZ</name>
<dbReference type="EC" id="2.7.7.38" evidence="4"/>
<protein>
    <submittedName>
        <fullName evidence="4">3-deoxy-manno-octulosonate cytidylyltransferase</fullName>
        <ecNumber evidence="4">2.7.7.38</ecNumber>
    </submittedName>
</protein>